<dbReference type="EMBL" id="APMP01000009">
    <property type="protein sequence ID" value="ENZ82171.1"/>
    <property type="molecule type" value="Genomic_DNA"/>
</dbReference>
<dbReference type="Proteomes" id="UP000013063">
    <property type="component" value="Unassembled WGS sequence"/>
</dbReference>
<organism evidence="5 6">
    <name type="scientific">Caulobacter vibrioides OR37</name>
    <dbReference type="NCBI Taxonomy" id="1292034"/>
    <lineage>
        <taxon>Bacteria</taxon>
        <taxon>Pseudomonadati</taxon>
        <taxon>Pseudomonadota</taxon>
        <taxon>Alphaproteobacteria</taxon>
        <taxon>Caulobacterales</taxon>
        <taxon>Caulobacteraceae</taxon>
        <taxon>Caulobacter</taxon>
    </lineage>
</organism>
<evidence type="ECO:0000256" key="1">
    <source>
        <dbReference type="ARBA" id="ARBA00005254"/>
    </source>
</evidence>
<dbReference type="SUPFAM" id="SSF52096">
    <property type="entry name" value="ClpP/crotonase"/>
    <property type="match status" value="1"/>
</dbReference>
<name>R0D0J5_CAUVI</name>
<keyword evidence="6" id="KW-1185">Reference proteome</keyword>
<reference evidence="5 6" key="1">
    <citation type="journal article" date="2013" name="Genome Announc.">
        <title>Draft Genome Sequence for Caulobacter sp. Strain OR37, a Bacterium Tolerant to Heavy Metals.</title>
        <authorList>
            <person name="Utturkar S.M."/>
            <person name="Bollmann A."/>
            <person name="Brzoska R.M."/>
            <person name="Klingeman D.M."/>
            <person name="Epstein S.E."/>
            <person name="Palumbo A.V."/>
            <person name="Brown S.D."/>
        </authorList>
    </citation>
    <scope>NUCLEOTIDE SEQUENCE [LARGE SCALE GENOMIC DNA]</scope>
    <source>
        <strain evidence="5 6">OR37</strain>
    </source>
</reference>
<dbReference type="AlphaFoldDB" id="R0D0J5"/>
<evidence type="ECO:0000256" key="2">
    <source>
        <dbReference type="ARBA" id="ARBA00023098"/>
    </source>
</evidence>
<evidence type="ECO:0000256" key="4">
    <source>
        <dbReference type="SAM" id="MobiDB-lite"/>
    </source>
</evidence>
<dbReference type="InterPro" id="IPR014748">
    <property type="entry name" value="Enoyl-CoA_hydra_C"/>
</dbReference>
<dbReference type="PATRIC" id="fig|1292034.3.peg.1970"/>
<keyword evidence="2" id="KW-0443">Lipid metabolism</keyword>
<feature type="region of interest" description="Disordered" evidence="4">
    <location>
        <begin position="239"/>
        <end position="262"/>
    </location>
</feature>
<comment type="caution">
    <text evidence="5">The sequence shown here is derived from an EMBL/GenBank/DDBJ whole genome shotgun (WGS) entry which is preliminary data.</text>
</comment>
<dbReference type="InterPro" id="IPR001753">
    <property type="entry name" value="Enoyl-CoA_hydra/iso"/>
</dbReference>
<dbReference type="CDD" id="cd06558">
    <property type="entry name" value="crotonase-like"/>
    <property type="match status" value="1"/>
</dbReference>
<dbReference type="InterPro" id="IPR029045">
    <property type="entry name" value="ClpP/crotonase-like_dom_sf"/>
</dbReference>
<evidence type="ECO:0000313" key="5">
    <source>
        <dbReference type="EMBL" id="ENZ82171.1"/>
    </source>
</evidence>
<dbReference type="OrthoDB" id="5730382at2"/>
<gene>
    <name evidence="5" type="ORF">OR37_01983</name>
</gene>
<comment type="similarity">
    <text evidence="1">Belongs to the enoyl-CoA hydratase/isomerase family.</text>
</comment>
<dbReference type="PANTHER" id="PTHR11941">
    <property type="entry name" value="ENOYL-COA HYDRATASE-RELATED"/>
    <property type="match status" value="1"/>
</dbReference>
<sequence length="262" mass="27245">MTDVAAPAVLIERPAPFVMRATLNRPAVRNAVNGEVAQRLEAAVDEAEADPEVRVAILAAAGDKSFCAGADLAVAASGRGHELSTARGGFAGFVRAKRSKPWIAAVNSNALGGGLELCLACDMVVAARAARFGLPEVKRGIFAGAGGVFRLPRAIPRAVAMELIATGESIGADHAFTLGLVNRVVDDSLLMAEALTLASLVAANAPLSVRESLTLARQADQLDEEELWTLSQAAGRRIAASDDAREGPRAFLEKRAPNWSGG</sequence>
<proteinExistence type="inferred from homology"/>
<dbReference type="GO" id="GO:0006635">
    <property type="term" value="P:fatty acid beta-oxidation"/>
    <property type="evidence" value="ECO:0007669"/>
    <property type="project" value="TreeGrafter"/>
</dbReference>
<dbReference type="GO" id="GO:0004300">
    <property type="term" value="F:enoyl-CoA hydratase activity"/>
    <property type="evidence" value="ECO:0007669"/>
    <property type="project" value="UniProtKB-EC"/>
</dbReference>
<keyword evidence="3 5" id="KW-0456">Lyase</keyword>
<feature type="compositionally biased region" description="Basic and acidic residues" evidence="4">
    <location>
        <begin position="239"/>
        <end position="256"/>
    </location>
</feature>
<accession>R0D0J5</accession>
<dbReference type="PANTHER" id="PTHR11941:SF169">
    <property type="entry name" value="(7AS)-7A-METHYL-1,5-DIOXO-2,3,5,6,7,7A-HEXAHYDRO-1H-INDENE-CARBOXYL-COA HYDROLASE"/>
    <property type="match status" value="1"/>
</dbReference>
<evidence type="ECO:0000313" key="6">
    <source>
        <dbReference type="Proteomes" id="UP000013063"/>
    </source>
</evidence>
<dbReference type="RefSeq" id="WP_004618799.1">
    <property type="nucleotide sequence ID" value="NZ_APMP01000009.1"/>
</dbReference>
<dbReference type="EC" id="4.2.1.17" evidence="5"/>
<dbReference type="Gene3D" id="3.90.226.10">
    <property type="entry name" value="2-enoyl-CoA Hydratase, Chain A, domain 1"/>
    <property type="match status" value="1"/>
</dbReference>
<dbReference type="Gene3D" id="1.10.12.10">
    <property type="entry name" value="Lyase 2-enoyl-coa Hydratase, Chain A, domain 2"/>
    <property type="match status" value="1"/>
</dbReference>
<evidence type="ECO:0000256" key="3">
    <source>
        <dbReference type="ARBA" id="ARBA00023239"/>
    </source>
</evidence>
<dbReference type="eggNOG" id="COG1024">
    <property type="taxonomic scope" value="Bacteria"/>
</dbReference>
<dbReference type="STRING" id="1292034.OR37_01983"/>
<dbReference type="Pfam" id="PF00378">
    <property type="entry name" value="ECH_1"/>
    <property type="match status" value="1"/>
</dbReference>
<protein>
    <submittedName>
        <fullName evidence="5">Short chain enoyl-CoA hydratase</fullName>
        <ecNumber evidence="5">4.2.1.17</ecNumber>
    </submittedName>
</protein>